<gene>
    <name evidence="1" type="ORF">GCM10011314_21690</name>
</gene>
<proteinExistence type="predicted"/>
<dbReference type="Pfam" id="PF04525">
    <property type="entry name" value="LOR"/>
    <property type="match status" value="1"/>
</dbReference>
<sequence>MTQPPQGTPIEPTASPTRFRVRQKLTMMVNRYEIHGVGPDGNEVGLWAFAEQKRLAFKEQVTFFADAGKSQPVFGFKARSRMDLGATYDVTDASGAPIGQFRKDFGKSLLRSTWHLTDGAGRTSLGQERNHGIAILRRVWDLVPVIGDIPVPFLFHFDFTLPDGQVVLSSTKKAALRDVYEVELPPVDGHALDWRVGAAMAVALDALQSR</sequence>
<comment type="caution">
    <text evidence="1">The sequence shown here is derived from an EMBL/GenBank/DDBJ whole genome shotgun (WGS) entry which is preliminary data.</text>
</comment>
<name>A0A8H9FT42_9MICO</name>
<organism evidence="1 2">
    <name type="scientific">Knoellia flava</name>
    <dbReference type="NCBI Taxonomy" id="913969"/>
    <lineage>
        <taxon>Bacteria</taxon>
        <taxon>Bacillati</taxon>
        <taxon>Actinomycetota</taxon>
        <taxon>Actinomycetes</taxon>
        <taxon>Micrococcales</taxon>
        <taxon>Intrasporangiaceae</taxon>
        <taxon>Knoellia</taxon>
    </lineage>
</organism>
<dbReference type="Proteomes" id="UP000628079">
    <property type="component" value="Unassembled WGS sequence"/>
</dbReference>
<dbReference type="RefSeq" id="WP_052116751.1">
    <property type="nucleotide sequence ID" value="NZ_BMEA01000002.1"/>
</dbReference>
<dbReference type="EMBL" id="BMEA01000002">
    <property type="protein sequence ID" value="GGB81729.1"/>
    <property type="molecule type" value="Genomic_DNA"/>
</dbReference>
<reference evidence="1" key="1">
    <citation type="journal article" date="2014" name="Int. J. Syst. Evol. Microbiol.">
        <title>Complete genome sequence of Corynebacterium casei LMG S-19264T (=DSM 44701T), isolated from a smear-ripened cheese.</title>
        <authorList>
            <consortium name="US DOE Joint Genome Institute (JGI-PGF)"/>
            <person name="Walter F."/>
            <person name="Albersmeier A."/>
            <person name="Kalinowski J."/>
            <person name="Ruckert C."/>
        </authorList>
    </citation>
    <scope>NUCLEOTIDE SEQUENCE</scope>
    <source>
        <strain evidence="1">CGMCC 1.10749</strain>
    </source>
</reference>
<dbReference type="InterPro" id="IPR007612">
    <property type="entry name" value="LOR"/>
</dbReference>
<protein>
    <submittedName>
        <fullName evidence="1">Uncharacterized protein</fullName>
    </submittedName>
</protein>
<dbReference type="AlphaFoldDB" id="A0A8H9FT42"/>
<reference evidence="1" key="2">
    <citation type="submission" date="2020-09" db="EMBL/GenBank/DDBJ databases">
        <authorList>
            <person name="Sun Q."/>
            <person name="Zhou Y."/>
        </authorList>
    </citation>
    <scope>NUCLEOTIDE SEQUENCE</scope>
    <source>
        <strain evidence="1">CGMCC 1.10749</strain>
    </source>
</reference>
<evidence type="ECO:0000313" key="1">
    <source>
        <dbReference type="EMBL" id="GGB81729.1"/>
    </source>
</evidence>
<accession>A0A8H9FT42</accession>
<evidence type="ECO:0000313" key="2">
    <source>
        <dbReference type="Proteomes" id="UP000628079"/>
    </source>
</evidence>